<dbReference type="Pfam" id="PF13966">
    <property type="entry name" value="zf-RVT"/>
    <property type="match status" value="1"/>
</dbReference>
<feature type="domain" description="Reverse transcriptase zinc-binding" evidence="1">
    <location>
        <begin position="52"/>
        <end position="114"/>
    </location>
</feature>
<evidence type="ECO:0000259" key="1">
    <source>
        <dbReference type="Pfam" id="PF13966"/>
    </source>
</evidence>
<organism evidence="2 3">
    <name type="scientific">Cannabis sativa</name>
    <name type="common">Hemp</name>
    <name type="synonym">Marijuana</name>
    <dbReference type="NCBI Taxonomy" id="3483"/>
    <lineage>
        <taxon>Eukaryota</taxon>
        <taxon>Viridiplantae</taxon>
        <taxon>Streptophyta</taxon>
        <taxon>Embryophyta</taxon>
        <taxon>Tracheophyta</taxon>
        <taxon>Spermatophyta</taxon>
        <taxon>Magnoliopsida</taxon>
        <taxon>eudicotyledons</taxon>
        <taxon>Gunneridae</taxon>
        <taxon>Pentapetalae</taxon>
        <taxon>rosids</taxon>
        <taxon>fabids</taxon>
        <taxon>Rosales</taxon>
        <taxon>Cannabaceae</taxon>
        <taxon>Cannabis</taxon>
    </lineage>
</organism>
<dbReference type="Proteomes" id="UP000525078">
    <property type="component" value="Unassembled WGS sequence"/>
</dbReference>
<comment type="caution">
    <text evidence="2">The sequence shown here is derived from an EMBL/GenBank/DDBJ whole genome shotgun (WGS) entry which is preliminary data.</text>
</comment>
<sequence>MLQNLMGNDGSWDQELLADLFNGRDRELINKIPLFSSVEDRLVWQLESSGIYSVKSAYNLLQVDHGRWHDNPDAAAKFWSSFWRLKLPPKIKNLVWRACRNCLPTLCQLRTKRVIFMLLVQSAREMKKPYFMLCLHVQRCRLCGIEWVLAPGIDHRMEASQPKV</sequence>
<protein>
    <recommendedName>
        <fullName evidence="1">Reverse transcriptase zinc-binding domain-containing protein</fullName>
    </recommendedName>
</protein>
<proteinExistence type="predicted"/>
<evidence type="ECO:0000313" key="3">
    <source>
        <dbReference type="Proteomes" id="UP000525078"/>
    </source>
</evidence>
<name>A0A7J6FQV2_CANSA</name>
<evidence type="ECO:0000313" key="2">
    <source>
        <dbReference type="EMBL" id="KAF4373101.1"/>
    </source>
</evidence>
<gene>
    <name evidence="2" type="ORF">F8388_019283</name>
</gene>
<dbReference type="AlphaFoldDB" id="A0A7J6FQV2"/>
<reference evidence="2 3" key="1">
    <citation type="journal article" date="2020" name="bioRxiv">
        <title>Sequence and annotation of 42 cannabis genomes reveals extensive copy number variation in cannabinoid synthesis and pathogen resistance genes.</title>
        <authorList>
            <person name="Mckernan K.J."/>
            <person name="Helbert Y."/>
            <person name="Kane L.T."/>
            <person name="Ebling H."/>
            <person name="Zhang L."/>
            <person name="Liu B."/>
            <person name="Eaton Z."/>
            <person name="Mclaughlin S."/>
            <person name="Kingan S."/>
            <person name="Baybayan P."/>
            <person name="Concepcion G."/>
            <person name="Jordan M."/>
            <person name="Riva A."/>
            <person name="Barbazuk W."/>
            <person name="Harkins T."/>
        </authorList>
    </citation>
    <scope>NUCLEOTIDE SEQUENCE [LARGE SCALE GENOMIC DNA]</scope>
    <source>
        <strain evidence="3">cv. Jamaican Lion 4</strain>
        <tissue evidence="2">Leaf</tissue>
    </source>
</reference>
<accession>A0A7J6FQV2</accession>
<dbReference type="InterPro" id="IPR026960">
    <property type="entry name" value="RVT-Znf"/>
</dbReference>
<dbReference type="EMBL" id="JAATIP010000101">
    <property type="protein sequence ID" value="KAF4373101.1"/>
    <property type="molecule type" value="Genomic_DNA"/>
</dbReference>